<name>A0A210PDD6_MIZYE</name>
<evidence type="ECO:0000259" key="1">
    <source>
        <dbReference type="Pfam" id="PF18738"/>
    </source>
</evidence>
<dbReference type="Proteomes" id="UP000242188">
    <property type="component" value="Unassembled WGS sequence"/>
</dbReference>
<dbReference type="AlphaFoldDB" id="A0A210PDD6"/>
<feature type="domain" description="DZIP3-like HEPN" evidence="1">
    <location>
        <begin position="42"/>
        <end position="186"/>
    </location>
</feature>
<reference evidence="2 3" key="1">
    <citation type="journal article" date="2017" name="Nat. Ecol. Evol.">
        <title>Scallop genome provides insights into evolution of bilaterian karyotype and development.</title>
        <authorList>
            <person name="Wang S."/>
            <person name="Zhang J."/>
            <person name="Jiao W."/>
            <person name="Li J."/>
            <person name="Xun X."/>
            <person name="Sun Y."/>
            <person name="Guo X."/>
            <person name="Huan P."/>
            <person name="Dong B."/>
            <person name="Zhang L."/>
            <person name="Hu X."/>
            <person name="Sun X."/>
            <person name="Wang J."/>
            <person name="Zhao C."/>
            <person name="Wang Y."/>
            <person name="Wang D."/>
            <person name="Huang X."/>
            <person name="Wang R."/>
            <person name="Lv J."/>
            <person name="Li Y."/>
            <person name="Zhang Z."/>
            <person name="Liu B."/>
            <person name="Lu W."/>
            <person name="Hui Y."/>
            <person name="Liang J."/>
            <person name="Zhou Z."/>
            <person name="Hou R."/>
            <person name="Li X."/>
            <person name="Liu Y."/>
            <person name="Li H."/>
            <person name="Ning X."/>
            <person name="Lin Y."/>
            <person name="Zhao L."/>
            <person name="Xing Q."/>
            <person name="Dou J."/>
            <person name="Li Y."/>
            <person name="Mao J."/>
            <person name="Guo H."/>
            <person name="Dou H."/>
            <person name="Li T."/>
            <person name="Mu C."/>
            <person name="Jiang W."/>
            <person name="Fu Q."/>
            <person name="Fu X."/>
            <person name="Miao Y."/>
            <person name="Liu J."/>
            <person name="Yu Q."/>
            <person name="Li R."/>
            <person name="Liao H."/>
            <person name="Li X."/>
            <person name="Kong Y."/>
            <person name="Jiang Z."/>
            <person name="Chourrout D."/>
            <person name="Li R."/>
            <person name="Bao Z."/>
        </authorList>
    </citation>
    <scope>NUCLEOTIDE SEQUENCE [LARGE SCALE GENOMIC DNA]</scope>
    <source>
        <strain evidence="2 3">PY_sf001</strain>
    </source>
</reference>
<protein>
    <submittedName>
        <fullName evidence="2">E3 ubiquitin-protein ligase DZIP3</fullName>
    </submittedName>
</protein>
<comment type="caution">
    <text evidence="2">The sequence shown here is derived from an EMBL/GenBank/DDBJ whole genome shotgun (WGS) entry which is preliminary data.</text>
</comment>
<evidence type="ECO:0000313" key="2">
    <source>
        <dbReference type="EMBL" id="OWF34482.1"/>
    </source>
</evidence>
<accession>A0A210PDD6</accession>
<dbReference type="OrthoDB" id="5958466at2759"/>
<dbReference type="InterPro" id="IPR041249">
    <property type="entry name" value="HEPN_DZIP3"/>
</dbReference>
<gene>
    <name evidence="2" type="ORF">KP79_PYT03467</name>
</gene>
<dbReference type="EMBL" id="NEDP02082609">
    <property type="protein sequence ID" value="OWF34482.1"/>
    <property type="molecule type" value="Genomic_DNA"/>
</dbReference>
<organism evidence="2 3">
    <name type="scientific">Mizuhopecten yessoensis</name>
    <name type="common">Japanese scallop</name>
    <name type="synonym">Patinopecten yessoensis</name>
    <dbReference type="NCBI Taxonomy" id="6573"/>
    <lineage>
        <taxon>Eukaryota</taxon>
        <taxon>Metazoa</taxon>
        <taxon>Spiralia</taxon>
        <taxon>Lophotrochozoa</taxon>
        <taxon>Mollusca</taxon>
        <taxon>Bivalvia</taxon>
        <taxon>Autobranchia</taxon>
        <taxon>Pteriomorphia</taxon>
        <taxon>Pectinida</taxon>
        <taxon>Pectinoidea</taxon>
        <taxon>Pectinidae</taxon>
        <taxon>Mizuhopecten</taxon>
    </lineage>
</organism>
<evidence type="ECO:0000313" key="3">
    <source>
        <dbReference type="Proteomes" id="UP000242188"/>
    </source>
</evidence>
<keyword evidence="3" id="KW-1185">Reference proteome</keyword>
<dbReference type="Pfam" id="PF18738">
    <property type="entry name" value="HEPN_DZIP3"/>
    <property type="match status" value="1"/>
</dbReference>
<sequence>MASKYLPSRETTYFARLSKLVVDVFCDILREVLKAKVPPPGLTAILQSQRVQLSNNLENRQRHVLYPAGGVFVGTLKDLDFTLLYRLVRHIQGINIPPHQNGWGKTPDTADRSLSANIDRLRIQRNEAYGHLPTASLSDSDFHSRWSLIRQSVLEIERDALTGDTYVTAVYGLLTVSMDPEAQKKYIEKLEKQHKVDLEVRGQCFTKCLTIIDLVCEYLSKS</sequence>
<proteinExistence type="predicted"/>